<dbReference type="InterPro" id="IPR011701">
    <property type="entry name" value="MFS"/>
</dbReference>
<keyword evidence="4 8" id="KW-1003">Cell membrane</keyword>
<dbReference type="RefSeq" id="WP_054748536.1">
    <property type="nucleotide sequence ID" value="NZ_BKAM01000086.1"/>
</dbReference>
<feature type="transmembrane region" description="Helical" evidence="8">
    <location>
        <begin position="12"/>
        <end position="32"/>
    </location>
</feature>
<dbReference type="AlphaFoldDB" id="A0A512PQN8"/>
<name>A0A512PQN8_9LACO</name>
<evidence type="ECO:0000256" key="6">
    <source>
        <dbReference type="ARBA" id="ARBA00022989"/>
    </source>
</evidence>
<dbReference type="PROSITE" id="PS00216">
    <property type="entry name" value="SUGAR_TRANSPORT_1"/>
    <property type="match status" value="1"/>
</dbReference>
<dbReference type="CDD" id="cd17320">
    <property type="entry name" value="MFS_MdfA_MDR_like"/>
    <property type="match status" value="1"/>
</dbReference>
<keyword evidence="3 8" id="KW-0813">Transport</keyword>
<dbReference type="InterPro" id="IPR020846">
    <property type="entry name" value="MFS_dom"/>
</dbReference>
<evidence type="ECO:0000256" key="5">
    <source>
        <dbReference type="ARBA" id="ARBA00022692"/>
    </source>
</evidence>
<evidence type="ECO:0000256" key="7">
    <source>
        <dbReference type="ARBA" id="ARBA00023136"/>
    </source>
</evidence>
<feature type="transmembrane region" description="Helical" evidence="8">
    <location>
        <begin position="79"/>
        <end position="96"/>
    </location>
</feature>
<dbReference type="GO" id="GO:0005886">
    <property type="term" value="C:plasma membrane"/>
    <property type="evidence" value="ECO:0007669"/>
    <property type="project" value="UniProtKB-SubCell"/>
</dbReference>
<sequence>MKTKSTLGKRIWLIFILGTISASGPLSIDLYLPALPEMTHDLAAPASLIQMSLSACLLGLALGQLISGPLSDKYGRKKPLMVGFFVFGLVSLLIAMSNSVYLLILLRFIQGLAGASGQVLSRAIASDMFSGSLLTKFYSMLSAVNGIFPVISPVIGGFMIQFVSWKGIFILLAAIGFILVIALWLGVKETLPVENRITGHPLESVVEMFGFLKNSKFVRLILATGLVSGGLFSYISASSFVFQNFFHMSVQNFSLLYALNGIGIAIGSMIPGGLAARFPEITQARFVLATTVLTTILLTLSALFFNNLLVVIVLVFLTVTQFGMLFTLTTSIIMNLSLRNNGGLSALLGLSQNAIGGIMSPLVGVMGSHTYLPMALAIMGCMLLSMLLFFSIHDKSRNQDSFE</sequence>
<dbReference type="Proteomes" id="UP000321569">
    <property type="component" value="Unassembled WGS sequence"/>
</dbReference>
<comment type="subcellular location">
    <subcellularLocation>
        <location evidence="1 8">Cell membrane</location>
        <topology evidence="1 8">Multi-pass membrane protein</topology>
    </subcellularLocation>
</comment>
<comment type="caution">
    <text evidence="10">The sequence shown here is derived from an EMBL/GenBank/DDBJ whole genome shotgun (WGS) entry which is preliminary data.</text>
</comment>
<dbReference type="GO" id="GO:0042910">
    <property type="term" value="F:xenobiotic transmembrane transporter activity"/>
    <property type="evidence" value="ECO:0007669"/>
    <property type="project" value="InterPro"/>
</dbReference>
<evidence type="ECO:0000256" key="2">
    <source>
        <dbReference type="ARBA" id="ARBA00006236"/>
    </source>
</evidence>
<feature type="transmembrane region" description="Helical" evidence="8">
    <location>
        <begin position="311"/>
        <end position="334"/>
    </location>
</feature>
<dbReference type="OrthoDB" id="9800416at2"/>
<evidence type="ECO:0000256" key="1">
    <source>
        <dbReference type="ARBA" id="ARBA00004651"/>
    </source>
</evidence>
<dbReference type="STRING" id="1423795.FD12_GL002669"/>
<keyword evidence="5 8" id="KW-0812">Transmembrane</keyword>
<evidence type="ECO:0000256" key="8">
    <source>
        <dbReference type="RuleBase" id="RU365088"/>
    </source>
</evidence>
<dbReference type="SUPFAM" id="SSF103473">
    <property type="entry name" value="MFS general substrate transporter"/>
    <property type="match status" value="1"/>
</dbReference>
<evidence type="ECO:0000256" key="3">
    <source>
        <dbReference type="ARBA" id="ARBA00022448"/>
    </source>
</evidence>
<comment type="caution">
    <text evidence="8">Lacks conserved residue(s) required for the propagation of feature annotation.</text>
</comment>
<feature type="domain" description="Major facilitator superfamily (MFS) profile" evidence="9">
    <location>
        <begin position="13"/>
        <end position="397"/>
    </location>
</feature>
<feature type="transmembrane region" description="Helical" evidence="8">
    <location>
        <begin position="137"/>
        <end position="162"/>
    </location>
</feature>
<dbReference type="InterPro" id="IPR005829">
    <property type="entry name" value="Sugar_transporter_CS"/>
</dbReference>
<proteinExistence type="inferred from homology"/>
<protein>
    <recommendedName>
        <fullName evidence="8">Bcr/CflA family efflux transporter</fullName>
    </recommendedName>
</protein>
<feature type="transmembrane region" description="Helical" evidence="8">
    <location>
        <begin position="255"/>
        <end position="274"/>
    </location>
</feature>
<accession>A0A512PQN8</accession>
<feature type="transmembrane region" description="Helical" evidence="8">
    <location>
        <begin position="44"/>
        <end position="67"/>
    </location>
</feature>
<keyword evidence="6 8" id="KW-1133">Transmembrane helix</keyword>
<evidence type="ECO:0000313" key="10">
    <source>
        <dbReference type="EMBL" id="GEP73504.1"/>
    </source>
</evidence>
<dbReference type="PROSITE" id="PS50850">
    <property type="entry name" value="MFS"/>
    <property type="match status" value="1"/>
</dbReference>
<dbReference type="InterPro" id="IPR036259">
    <property type="entry name" value="MFS_trans_sf"/>
</dbReference>
<dbReference type="NCBIfam" id="TIGR00710">
    <property type="entry name" value="efflux_Bcr_CflA"/>
    <property type="match status" value="1"/>
</dbReference>
<feature type="transmembrane region" description="Helical" evidence="8">
    <location>
        <begin position="168"/>
        <end position="187"/>
    </location>
</feature>
<dbReference type="PANTHER" id="PTHR43271:SF2">
    <property type="entry name" value="BLL2771 PROTEIN"/>
    <property type="match status" value="1"/>
</dbReference>
<dbReference type="Pfam" id="PF07690">
    <property type="entry name" value="MFS_1"/>
    <property type="match status" value="1"/>
</dbReference>
<feature type="transmembrane region" description="Helical" evidence="8">
    <location>
        <begin position="371"/>
        <end position="392"/>
    </location>
</feature>
<reference evidence="10 11" key="1">
    <citation type="submission" date="2019-07" db="EMBL/GenBank/DDBJ databases">
        <title>Whole genome shotgun sequence of Lactobacillus rapi NBRC 109618.</title>
        <authorList>
            <person name="Hosoyama A."/>
            <person name="Uohara A."/>
            <person name="Ohji S."/>
            <person name="Ichikawa N."/>
        </authorList>
    </citation>
    <scope>NUCLEOTIDE SEQUENCE [LARGE SCALE GENOMIC DNA]</scope>
    <source>
        <strain evidence="10 11">NBRC 109618</strain>
    </source>
</reference>
<keyword evidence="7 8" id="KW-0472">Membrane</keyword>
<dbReference type="GO" id="GO:1990961">
    <property type="term" value="P:xenobiotic detoxification by transmembrane export across the plasma membrane"/>
    <property type="evidence" value="ECO:0007669"/>
    <property type="project" value="InterPro"/>
</dbReference>
<evidence type="ECO:0000259" key="9">
    <source>
        <dbReference type="PROSITE" id="PS50850"/>
    </source>
</evidence>
<organism evidence="10 11">
    <name type="scientific">Lentilactobacillus rapi</name>
    <dbReference type="NCBI Taxonomy" id="481723"/>
    <lineage>
        <taxon>Bacteria</taxon>
        <taxon>Bacillati</taxon>
        <taxon>Bacillota</taxon>
        <taxon>Bacilli</taxon>
        <taxon>Lactobacillales</taxon>
        <taxon>Lactobacillaceae</taxon>
        <taxon>Lentilactobacillus</taxon>
    </lineage>
</organism>
<evidence type="ECO:0000313" key="11">
    <source>
        <dbReference type="Proteomes" id="UP000321569"/>
    </source>
</evidence>
<dbReference type="EMBL" id="BKAM01000086">
    <property type="protein sequence ID" value="GEP73504.1"/>
    <property type="molecule type" value="Genomic_DNA"/>
</dbReference>
<evidence type="ECO:0000256" key="4">
    <source>
        <dbReference type="ARBA" id="ARBA00022475"/>
    </source>
</evidence>
<gene>
    <name evidence="10" type="ORF">LRA02_23720</name>
</gene>
<dbReference type="PANTHER" id="PTHR43271">
    <property type="entry name" value="BLL2771 PROTEIN"/>
    <property type="match status" value="1"/>
</dbReference>
<feature type="transmembrane region" description="Helical" evidence="8">
    <location>
        <begin position="286"/>
        <end position="305"/>
    </location>
</feature>
<feature type="transmembrane region" description="Helical" evidence="8">
    <location>
        <begin position="217"/>
        <end position="235"/>
    </location>
</feature>
<dbReference type="InterPro" id="IPR004812">
    <property type="entry name" value="Efflux_drug-R_Bcr/CmlA"/>
</dbReference>
<dbReference type="Gene3D" id="1.20.1720.10">
    <property type="entry name" value="Multidrug resistance protein D"/>
    <property type="match status" value="1"/>
</dbReference>
<comment type="similarity">
    <text evidence="2 8">Belongs to the major facilitator superfamily. Bcr/CmlA family.</text>
</comment>